<evidence type="ECO:0000313" key="1">
    <source>
        <dbReference type="EMBL" id="KKM97302.1"/>
    </source>
</evidence>
<organism evidence="1">
    <name type="scientific">marine sediment metagenome</name>
    <dbReference type="NCBI Taxonomy" id="412755"/>
    <lineage>
        <taxon>unclassified sequences</taxon>
        <taxon>metagenomes</taxon>
        <taxon>ecological metagenomes</taxon>
    </lineage>
</organism>
<proteinExistence type="predicted"/>
<protein>
    <submittedName>
        <fullName evidence="1">Uncharacterized protein</fullName>
    </submittedName>
</protein>
<dbReference type="EMBL" id="LAZR01005764">
    <property type="protein sequence ID" value="KKM97302.1"/>
    <property type="molecule type" value="Genomic_DNA"/>
</dbReference>
<sequence>MSRTLKRSCRFCGVEFLAQRSTAKYCTHKHRIAYNRLDARIETLMNAALDYMWDINQLAKAHPHIAKKAATVMLTAERCISANREALGFVPVASNDSE</sequence>
<name>A0A0F9PVU5_9ZZZZ</name>
<accession>A0A0F9PVU5</accession>
<gene>
    <name evidence="1" type="ORF">LCGC14_1169470</name>
</gene>
<reference evidence="1" key="1">
    <citation type="journal article" date="2015" name="Nature">
        <title>Complex archaea that bridge the gap between prokaryotes and eukaryotes.</title>
        <authorList>
            <person name="Spang A."/>
            <person name="Saw J.H."/>
            <person name="Jorgensen S.L."/>
            <person name="Zaremba-Niedzwiedzka K."/>
            <person name="Martijn J."/>
            <person name="Lind A.E."/>
            <person name="van Eijk R."/>
            <person name="Schleper C."/>
            <person name="Guy L."/>
            <person name="Ettema T.J."/>
        </authorList>
    </citation>
    <scope>NUCLEOTIDE SEQUENCE</scope>
</reference>
<dbReference type="AlphaFoldDB" id="A0A0F9PVU5"/>
<comment type="caution">
    <text evidence="1">The sequence shown here is derived from an EMBL/GenBank/DDBJ whole genome shotgun (WGS) entry which is preliminary data.</text>
</comment>